<dbReference type="VEuPathDB" id="FungiDB:CC1G_09169"/>
<accession>A8P9T6</accession>
<proteinExistence type="predicted"/>
<dbReference type="GeneID" id="6016455"/>
<keyword evidence="2" id="KW-1185">Reference proteome</keyword>
<dbReference type="AlphaFoldDB" id="A8P9T6"/>
<gene>
    <name evidence="1" type="ORF">CC1G_09169</name>
</gene>
<sequence length="171" mass="19349">MSINKYRLYIAFYTRDYPPPQASKYDMYDVGLLFLPKGADIASPEPVARSWTAYIDRNGQWVLDESKVRSRQTKLVGLVFLDKVANPKDASRVFANMRWRTIGCHDWVIKAIDALVAAEVVTDLYVKAVRREEILKTGFTFVEANLGLVKPSYVPTCHINGTVIKSALEGF</sequence>
<dbReference type="KEGG" id="cci:CC1G_09169"/>
<dbReference type="InParanoid" id="A8P9T6"/>
<protein>
    <submittedName>
        <fullName evidence="1">Uncharacterized protein</fullName>
    </submittedName>
</protein>
<dbReference type="InterPro" id="IPR054208">
    <property type="entry name" value="DUF6914"/>
</dbReference>
<name>A8P9T6_COPC7</name>
<evidence type="ECO:0000313" key="1">
    <source>
        <dbReference type="EMBL" id="EAU81983.1"/>
    </source>
</evidence>
<dbReference type="Proteomes" id="UP000001861">
    <property type="component" value="Unassembled WGS sequence"/>
</dbReference>
<dbReference type="Pfam" id="PF21858">
    <property type="entry name" value="DUF6914"/>
    <property type="match status" value="1"/>
</dbReference>
<dbReference type="RefSeq" id="XP_001839835.1">
    <property type="nucleotide sequence ID" value="XM_001839783.1"/>
</dbReference>
<comment type="caution">
    <text evidence="1">The sequence shown here is derived from an EMBL/GenBank/DDBJ whole genome shotgun (WGS) entry which is preliminary data.</text>
</comment>
<organism evidence="1 2">
    <name type="scientific">Coprinopsis cinerea (strain Okayama-7 / 130 / ATCC MYA-4618 / FGSC 9003)</name>
    <name type="common">Inky cap fungus</name>
    <name type="synonym">Hormographiella aspergillata</name>
    <dbReference type="NCBI Taxonomy" id="240176"/>
    <lineage>
        <taxon>Eukaryota</taxon>
        <taxon>Fungi</taxon>
        <taxon>Dikarya</taxon>
        <taxon>Basidiomycota</taxon>
        <taxon>Agaricomycotina</taxon>
        <taxon>Agaricomycetes</taxon>
        <taxon>Agaricomycetidae</taxon>
        <taxon>Agaricales</taxon>
        <taxon>Agaricineae</taxon>
        <taxon>Psathyrellaceae</taxon>
        <taxon>Coprinopsis</taxon>
    </lineage>
</organism>
<evidence type="ECO:0000313" key="2">
    <source>
        <dbReference type="Proteomes" id="UP000001861"/>
    </source>
</evidence>
<reference evidence="1 2" key="1">
    <citation type="journal article" date="2010" name="Proc. Natl. Acad. Sci. U.S.A.">
        <title>Insights into evolution of multicellular fungi from the assembled chromosomes of the mushroom Coprinopsis cinerea (Coprinus cinereus).</title>
        <authorList>
            <person name="Stajich J.E."/>
            <person name="Wilke S.K."/>
            <person name="Ahren D."/>
            <person name="Au C.H."/>
            <person name="Birren B.W."/>
            <person name="Borodovsky M."/>
            <person name="Burns C."/>
            <person name="Canback B."/>
            <person name="Casselton L.A."/>
            <person name="Cheng C.K."/>
            <person name="Deng J."/>
            <person name="Dietrich F.S."/>
            <person name="Fargo D.C."/>
            <person name="Farman M.L."/>
            <person name="Gathman A.C."/>
            <person name="Goldberg J."/>
            <person name="Guigo R."/>
            <person name="Hoegger P.J."/>
            <person name="Hooker J.B."/>
            <person name="Huggins A."/>
            <person name="James T.Y."/>
            <person name="Kamada T."/>
            <person name="Kilaru S."/>
            <person name="Kodira C."/>
            <person name="Kues U."/>
            <person name="Kupfer D."/>
            <person name="Kwan H.S."/>
            <person name="Lomsadze A."/>
            <person name="Li W."/>
            <person name="Lilly W.W."/>
            <person name="Ma L.J."/>
            <person name="Mackey A.J."/>
            <person name="Manning G."/>
            <person name="Martin F."/>
            <person name="Muraguchi H."/>
            <person name="Natvig D.O."/>
            <person name="Palmerini H."/>
            <person name="Ramesh M.A."/>
            <person name="Rehmeyer C.J."/>
            <person name="Roe B.A."/>
            <person name="Shenoy N."/>
            <person name="Stanke M."/>
            <person name="Ter-Hovhannisyan V."/>
            <person name="Tunlid A."/>
            <person name="Velagapudi R."/>
            <person name="Vision T.J."/>
            <person name="Zeng Q."/>
            <person name="Zolan M.E."/>
            <person name="Pukkila P.J."/>
        </authorList>
    </citation>
    <scope>NUCLEOTIDE SEQUENCE [LARGE SCALE GENOMIC DNA]</scope>
    <source>
        <strain evidence="2">Okayama-7 / 130 / ATCC MYA-4618 / FGSC 9003</strain>
    </source>
</reference>
<dbReference type="EMBL" id="AACS02000002">
    <property type="protein sequence ID" value="EAU81983.1"/>
    <property type="molecule type" value="Genomic_DNA"/>
</dbReference>